<gene>
    <name evidence="2" type="ORF">DSM104635_00179</name>
</gene>
<dbReference type="Proteomes" id="UP000431269">
    <property type="component" value="Chromosome"/>
</dbReference>
<evidence type="ECO:0000313" key="2">
    <source>
        <dbReference type="EMBL" id="QGZ93369.1"/>
    </source>
</evidence>
<evidence type="ECO:0000256" key="1">
    <source>
        <dbReference type="SAM" id="MobiDB-lite"/>
    </source>
</evidence>
<evidence type="ECO:0000313" key="3">
    <source>
        <dbReference type="Proteomes" id="UP000431269"/>
    </source>
</evidence>
<dbReference type="KEGG" id="tsv:DSM104635_00179"/>
<name>A0A6I6MGG9_9CAUL</name>
<dbReference type="AlphaFoldDB" id="A0A6I6MGG9"/>
<dbReference type="EMBL" id="CP047045">
    <property type="protein sequence ID" value="QGZ93369.1"/>
    <property type="molecule type" value="Genomic_DNA"/>
</dbReference>
<feature type="compositionally biased region" description="Low complexity" evidence="1">
    <location>
        <begin position="165"/>
        <end position="182"/>
    </location>
</feature>
<reference evidence="3" key="1">
    <citation type="submission" date="2019-12" db="EMBL/GenBank/DDBJ databases">
        <title>Complete genome of Terracaulis silvestris 0127_4.</title>
        <authorList>
            <person name="Vieira S."/>
            <person name="Riedel T."/>
            <person name="Sproer C."/>
            <person name="Pascual J."/>
            <person name="Boedeker C."/>
            <person name="Overmann J."/>
        </authorList>
    </citation>
    <scope>NUCLEOTIDE SEQUENCE [LARGE SCALE GENOMIC DNA]</scope>
    <source>
        <strain evidence="3">0127_4</strain>
    </source>
</reference>
<proteinExistence type="predicted"/>
<sequence length="203" mass="20330">MRPQMPKSRLAPVFLAAAVSLGSVLLVQLALADGIERRRPPPEREASVVPASPDVPSLLGANELPPSLEGPCLDREQALLAIQTASAGVPMETVNAALANVSGTDQTPPTDPAAADLSNRLRADLGYEAGGANCATVQSALNDATQFAQITSDEPTGAIGPTGDVGRPGPLSPSSSPLVPAGSPGGANGSGYCHLNGHGCGRG</sequence>
<protein>
    <submittedName>
        <fullName evidence="2">Uncharacterized protein</fullName>
    </submittedName>
</protein>
<keyword evidence="3" id="KW-1185">Reference proteome</keyword>
<feature type="region of interest" description="Disordered" evidence="1">
    <location>
        <begin position="152"/>
        <end position="192"/>
    </location>
</feature>
<organism evidence="2 3">
    <name type="scientific">Terricaulis silvestris</name>
    <dbReference type="NCBI Taxonomy" id="2686094"/>
    <lineage>
        <taxon>Bacteria</taxon>
        <taxon>Pseudomonadati</taxon>
        <taxon>Pseudomonadota</taxon>
        <taxon>Alphaproteobacteria</taxon>
        <taxon>Caulobacterales</taxon>
        <taxon>Caulobacteraceae</taxon>
        <taxon>Terricaulis</taxon>
    </lineage>
</organism>
<accession>A0A6I6MGG9</accession>